<feature type="compositionally biased region" description="Acidic residues" evidence="1">
    <location>
        <begin position="1600"/>
        <end position="1610"/>
    </location>
</feature>
<organism evidence="2 3">
    <name type="scientific">Fulvivirga sedimenti</name>
    <dbReference type="NCBI Taxonomy" id="2879465"/>
    <lineage>
        <taxon>Bacteria</taxon>
        <taxon>Pseudomonadati</taxon>
        <taxon>Bacteroidota</taxon>
        <taxon>Cytophagia</taxon>
        <taxon>Cytophagales</taxon>
        <taxon>Fulvivirgaceae</taxon>
        <taxon>Fulvivirga</taxon>
    </lineage>
</organism>
<comment type="caution">
    <text evidence="2">The sequence shown here is derived from an EMBL/GenBank/DDBJ whole genome shotgun (WGS) entry which is preliminary data.</text>
</comment>
<evidence type="ECO:0000313" key="3">
    <source>
        <dbReference type="Proteomes" id="UP001139409"/>
    </source>
</evidence>
<proteinExistence type="predicted"/>
<gene>
    <name evidence="2" type="ORF">LDX50_27235</name>
</gene>
<dbReference type="EMBL" id="JAIXNE010000006">
    <property type="protein sequence ID" value="MCA6078598.1"/>
    <property type="molecule type" value="Genomic_DNA"/>
</dbReference>
<dbReference type="Proteomes" id="UP001139409">
    <property type="component" value="Unassembled WGS sequence"/>
</dbReference>
<reference evidence="2" key="1">
    <citation type="submission" date="2021-09" db="EMBL/GenBank/DDBJ databases">
        <title>Fulvivirga sp. isolated from coastal sediment.</title>
        <authorList>
            <person name="Yu H."/>
        </authorList>
    </citation>
    <scope>NUCLEOTIDE SEQUENCE</scope>
    <source>
        <strain evidence="2">1062</strain>
    </source>
</reference>
<evidence type="ECO:0000313" key="2">
    <source>
        <dbReference type="EMBL" id="MCA6078598.1"/>
    </source>
</evidence>
<name>A0A9X1HUM1_9BACT</name>
<protein>
    <submittedName>
        <fullName evidence="2">Uncharacterized protein</fullName>
    </submittedName>
</protein>
<keyword evidence="3" id="KW-1185">Reference proteome</keyword>
<feature type="region of interest" description="Disordered" evidence="1">
    <location>
        <begin position="174"/>
        <end position="223"/>
    </location>
</feature>
<evidence type="ECO:0000256" key="1">
    <source>
        <dbReference type="SAM" id="MobiDB-lite"/>
    </source>
</evidence>
<feature type="region of interest" description="Disordered" evidence="1">
    <location>
        <begin position="1586"/>
        <end position="1610"/>
    </location>
</feature>
<accession>A0A9X1HUM1</accession>
<sequence length="1610" mass="180813">MIRARLRYIVLIFFLLIGFSGFSQISRLPENVAVFGDSLRSLLAATNNERAMLAGEEISSAWLSMSGQQQESAASHIRIMLNKKYPVRPYIVIYSEALAAAVNQEHLDAQKLSSYLETAGQVIDREERSFVMTFLSTSSLLFREHKLFAENSNTLYALDATYNFEYVTIPEYTEQEITETAEPEQEEEDEYFDDWDDEPSDDDWDTNWEDDDWEDDDWEDDENWDDYEEENDNSMAEAIAAGDPLPLIEGAVIRFDKVTFNFATPYDSVFLENTSGALKVTKNVFVGSEGRLTWESAGLPPSDVYSELAEYSFDIRKPEFEAQNAIMHYSGKVTEGVPGIVNYKSVRHDSVTDATYPRFISYQSNIPVAGFGPDISYVGGFSMKGSKIISASVLGDLSTINVAVNDMPKFKARARYFEFADSIVSTQRAKVIVYQNTDSIYHPAVRMEYNMNSRGLVLQKDKGGYRNTPYSASFFNVDFTADLIRWDLDNDSLDISILEAKRMVSANFESVDHYNYEDYVALGDQLYDFNPLGIVAAYAAKEGTNEFYVSELARRYKKPDHIIKGAMLSLAQKGLVDFNAQSGRVKLKEKGEHLYQSKFGMKDFDNFIFASTVMDKPNATLNFPNGYMTVRGVEKFQVSDSLRVMIEPDSSTITLLENRDFKFNGKITAGNYEYYGRDFTFRYDSFLINLKEIDSIQFYIKDVNSRGGKGRRKINNSLVSDVDGATKGTLYINRPNNKSGKVSYNEYPKFDTGKGSIVFFDNKDVFGGVYERSINFVVPPFAVDSLNGSDPTSISFDGQFVSGIFPTFDAKLEVMDDYSMGFEYTTPTEGLNLYGGNSTYYNDLKLDKNGLRGNGRIEHLSLTMESEDFIFYPDSVVSQAKSLVMREESINGFTFPRAEITDFDMKWNPSEDSLVIENREEAFRFYDTFASLDGRASINSNGVFASGTVVARESVFNSEEISFKHDAFDARHAVFNKLSDNPEKPLIRGTDVKLNFNLVDSTSTISPEVEGDAAIEFPYAQFNTSISEAKWDLQQDKIYMSKPENVALESSYFYTTREDLDSLSFYATHAEYDLNTLELKVSGIPSITVADALITPENGEVLILENSKIGTLMNTTIVLDTLNGYHTLTDGVIDIISRNEFTGYATYHFVNMLGDSVPVRFDNFRLEEVTIGKGRRARTEQHTTADGFVREDQDAMVAPGMFYKGGMTLYANKPALELDGYIKLDMNEPGYDTWIKHSSSGDDEKVVINFDDNVVTEDGRNVVAGLHISAGDQSLYNTFITQRYSPDDEDFFLAGGVMFYDEMSEDFVVEDTAKASGNSLAGRIYRYNKFNGNIRFEGPAKFLPTVTNASFKSAVIGSGNINDNSYVMNTMLAVNFATLPQQAMEAMAVDILDVIVNLGAPESLGDPTNLLYKLADVAGERAAREYEAASAGEYVSLGGFANETSVSMMFPNLDMKWSNDFNGFYSEGKIGLSNILRTDINGAFDGFLEMKRSEDGLPVFNIFLKASGASWYYFGYEDNRLLVYSSNELFNQIIAEKSNGAKAKIGELVFAPGDRAETLAFINRFRLQYYGIDEEYFLESEVETVVDENEDGFGGKKEEDDGFGDEDDGF</sequence>
<dbReference type="RefSeq" id="WP_225699454.1">
    <property type="nucleotide sequence ID" value="NZ_JAIXNE010000006.1"/>
</dbReference>